<dbReference type="RefSeq" id="XP_066066049.1">
    <property type="nucleotide sequence ID" value="XM_066209952.1"/>
</dbReference>
<sequence length="310" mass="35367">MELRRQSHQKSKTVFDLGKKFFVSFFEKRVPYMSCFDPDDDTGKDMLYDITLQPSLFVALKCEEAGGPTNSTQLKVQGQAEKIAMDILYTFVARNGIVQIMTILVSWGEIFWRPAGHAVRMAMDLCLYRCLPYLIEKGIRSGEYPVVLVDERPVAMGTGTWFTLFKMSFAFGHPVILHWEIITNVRQLLNHPLSISTDIHLVSTYLQQSTGPVHRHLTFVYARRDIPTDHFLRETLVTGCAGTFLGANSYVLHEVRNRRDFASLSDEHHGLFHEAGEITQQLVSKCLGNGQYNRSFQSVSPFKSMLMCQE</sequence>
<gene>
    <name evidence="1" type="ORF">L203_100493</name>
</gene>
<dbReference type="Proteomes" id="UP000094043">
    <property type="component" value="Chromosome 1"/>
</dbReference>
<dbReference type="AlphaFoldDB" id="A0AAJ8LXX6"/>
<name>A0AAJ8LXX6_9TREE</name>
<evidence type="ECO:0000313" key="1">
    <source>
        <dbReference type="EMBL" id="WVN85348.1"/>
    </source>
</evidence>
<protein>
    <submittedName>
        <fullName evidence="1">Uncharacterized protein</fullName>
    </submittedName>
</protein>
<dbReference type="GeneID" id="91084709"/>
<organism evidence="1 2">
    <name type="scientific">Cryptococcus depauperatus CBS 7841</name>
    <dbReference type="NCBI Taxonomy" id="1295531"/>
    <lineage>
        <taxon>Eukaryota</taxon>
        <taxon>Fungi</taxon>
        <taxon>Dikarya</taxon>
        <taxon>Basidiomycota</taxon>
        <taxon>Agaricomycotina</taxon>
        <taxon>Tremellomycetes</taxon>
        <taxon>Tremellales</taxon>
        <taxon>Cryptococcaceae</taxon>
        <taxon>Cryptococcus</taxon>
    </lineage>
</organism>
<accession>A0AAJ8LXX6</accession>
<dbReference type="KEGG" id="cdep:91084709"/>
<evidence type="ECO:0000313" key="2">
    <source>
        <dbReference type="Proteomes" id="UP000094043"/>
    </source>
</evidence>
<dbReference type="EMBL" id="CP143784">
    <property type="protein sequence ID" value="WVN85348.1"/>
    <property type="molecule type" value="Genomic_DNA"/>
</dbReference>
<proteinExistence type="predicted"/>
<reference evidence="1" key="1">
    <citation type="submission" date="2016-06" db="EMBL/GenBank/DDBJ databases">
        <authorList>
            <person name="Cuomo C."/>
            <person name="Litvintseva A."/>
            <person name="Heitman J."/>
            <person name="Chen Y."/>
            <person name="Sun S."/>
            <person name="Springer D."/>
            <person name="Dromer F."/>
            <person name="Young S."/>
            <person name="Zeng Q."/>
            <person name="Chapman S."/>
            <person name="Gujja S."/>
            <person name="Saif S."/>
            <person name="Birren B."/>
        </authorList>
    </citation>
    <scope>NUCLEOTIDE SEQUENCE</scope>
    <source>
        <strain evidence="1">CBS 7841</strain>
    </source>
</reference>
<reference evidence="1" key="2">
    <citation type="journal article" date="2022" name="Elife">
        <title>Obligate sexual reproduction of a homothallic fungus closely related to the Cryptococcus pathogenic species complex.</title>
        <authorList>
            <person name="Passer A.R."/>
            <person name="Clancey S.A."/>
            <person name="Shea T."/>
            <person name="David-Palma M."/>
            <person name="Averette A.F."/>
            <person name="Boekhout T."/>
            <person name="Porcel B.M."/>
            <person name="Nowrousian M."/>
            <person name="Cuomo C.A."/>
            <person name="Sun S."/>
            <person name="Heitman J."/>
            <person name="Coelho M.A."/>
        </authorList>
    </citation>
    <scope>NUCLEOTIDE SEQUENCE</scope>
    <source>
        <strain evidence="1">CBS 7841</strain>
    </source>
</reference>
<keyword evidence="2" id="KW-1185">Reference proteome</keyword>
<reference evidence="1" key="3">
    <citation type="submission" date="2024-01" db="EMBL/GenBank/DDBJ databases">
        <authorList>
            <person name="Coelho M.A."/>
            <person name="David-Palma M."/>
            <person name="Shea T."/>
            <person name="Sun S."/>
            <person name="Cuomo C.A."/>
            <person name="Heitman J."/>
        </authorList>
    </citation>
    <scope>NUCLEOTIDE SEQUENCE</scope>
    <source>
        <strain evidence="1">CBS 7841</strain>
    </source>
</reference>